<dbReference type="InterPro" id="IPR013785">
    <property type="entry name" value="Aldolase_TIM"/>
</dbReference>
<dbReference type="GO" id="GO:0005975">
    <property type="term" value="P:carbohydrate metabolic process"/>
    <property type="evidence" value="ECO:0007669"/>
    <property type="project" value="InterPro"/>
</dbReference>
<name>A0A059KJE4_9BURK</name>
<gene>
    <name evidence="2" type="ORF">X805_29260</name>
</gene>
<evidence type="ECO:0000313" key="3">
    <source>
        <dbReference type="Proteomes" id="UP000026714"/>
    </source>
</evidence>
<dbReference type="AlphaFoldDB" id="A0A059KJE4"/>
<dbReference type="InterPro" id="IPR001585">
    <property type="entry name" value="TAL/FSA"/>
</dbReference>
<keyword evidence="1" id="KW-0704">Schiff base</keyword>
<sequence>MADLQHPAPRHDARPDFHLCLDSADLDALRTCLPHPLVHGVTTNPTLLRRAGLRQADLPRLVGTLLDWRVRQVQVQVSCAQTDEMLREADGLIALADPGQLVVKIPATREGLAAGAELARRGVPVTFTAVWAPEQALFAAMLGAAYAAPYLGRMQDAGLDGLAQIAQMQARLEGSAAPTRLLVASLRSRQACLDVIALGARAITIPPALFAELVDHEPTRAAERVFLADAQADD</sequence>
<dbReference type="EMBL" id="AZRA01000077">
    <property type="protein sequence ID" value="KDB51490.1"/>
    <property type="molecule type" value="Genomic_DNA"/>
</dbReference>
<dbReference type="Pfam" id="PF00923">
    <property type="entry name" value="TAL_FSA"/>
    <property type="match status" value="1"/>
</dbReference>
<dbReference type="STRING" id="34103.SAMN05421778_109140"/>
<proteinExistence type="predicted"/>
<dbReference type="RefSeq" id="WP_051632072.1">
    <property type="nucleotide sequence ID" value="NZ_AZRA01000077.1"/>
</dbReference>
<evidence type="ECO:0000313" key="2">
    <source>
        <dbReference type="EMBL" id="KDB51490.1"/>
    </source>
</evidence>
<dbReference type="eggNOG" id="COG0176">
    <property type="taxonomic scope" value="Bacteria"/>
</dbReference>
<dbReference type="PROSITE" id="PS01054">
    <property type="entry name" value="TRANSALDOLASE_1"/>
    <property type="match status" value="1"/>
</dbReference>
<reference evidence="2 3" key="1">
    <citation type="journal article" date="2014" name="FEMS Microbiol. Ecol.">
        <title>Sphaerotilus natans encrusted with nanoball-shaped Fe(III) oxide minerals formed by nitrate-reducing mixotrophic Fe(II) oxidation.</title>
        <authorList>
            <person name="Park S."/>
            <person name="Kim D.H."/>
            <person name="Lee J.H."/>
            <person name="Hur H.G."/>
        </authorList>
    </citation>
    <scope>NUCLEOTIDE SEQUENCE [LARGE SCALE GENOMIC DNA]</scope>
    <source>
        <strain evidence="2 3">DSM 6575</strain>
    </source>
</reference>
<dbReference type="Gene3D" id="3.20.20.70">
    <property type="entry name" value="Aldolase class I"/>
    <property type="match status" value="1"/>
</dbReference>
<organism evidence="2 3">
    <name type="scientific">Sphaerotilus natans subsp. natans DSM 6575</name>
    <dbReference type="NCBI Taxonomy" id="1286631"/>
    <lineage>
        <taxon>Bacteria</taxon>
        <taxon>Pseudomonadati</taxon>
        <taxon>Pseudomonadota</taxon>
        <taxon>Betaproteobacteria</taxon>
        <taxon>Burkholderiales</taxon>
        <taxon>Sphaerotilaceae</taxon>
        <taxon>Sphaerotilus</taxon>
    </lineage>
</organism>
<dbReference type="PANTHER" id="PTHR10683">
    <property type="entry name" value="TRANSALDOLASE"/>
    <property type="match status" value="1"/>
</dbReference>
<protein>
    <submittedName>
        <fullName evidence="2">Transaldolase</fullName>
    </submittedName>
</protein>
<keyword evidence="3" id="KW-1185">Reference proteome</keyword>
<dbReference type="Proteomes" id="UP000026714">
    <property type="component" value="Unassembled WGS sequence"/>
</dbReference>
<accession>A0A059KJE4</accession>
<evidence type="ECO:0000256" key="1">
    <source>
        <dbReference type="ARBA" id="ARBA00023270"/>
    </source>
</evidence>
<dbReference type="PATRIC" id="fig|1286631.3.peg.2859"/>
<dbReference type="InterPro" id="IPR018225">
    <property type="entry name" value="Transaldolase_AS"/>
</dbReference>
<comment type="caution">
    <text evidence="2">The sequence shown here is derived from an EMBL/GenBank/DDBJ whole genome shotgun (WGS) entry which is preliminary data.</text>
</comment>
<dbReference type="PANTHER" id="PTHR10683:SF40">
    <property type="entry name" value="FRUCTOSE-6-PHOSPHATE ALDOLASE 1-RELATED"/>
    <property type="match status" value="1"/>
</dbReference>
<dbReference type="SUPFAM" id="SSF51569">
    <property type="entry name" value="Aldolase"/>
    <property type="match status" value="1"/>
</dbReference>